<evidence type="ECO:0000259" key="2">
    <source>
        <dbReference type="Pfam" id="PF12680"/>
    </source>
</evidence>
<dbReference type="InterPro" id="IPR009959">
    <property type="entry name" value="Cyclase_SnoaL-like"/>
</dbReference>
<feature type="domain" description="SnoaL-like" evidence="2">
    <location>
        <begin position="36"/>
        <end position="132"/>
    </location>
</feature>
<sequence>MLKKSIVALSLFFALTPAVFAGNSESELLNKKNVIDFYNKALNEKDFSAARPYLGDRYVQHNPMAKDGVEGFEQFIAFLKSKYPDSHSEIKQAFVDGDNVILHVEVTGREPGVTRAIVDIFRLNEQHKIVEHWDVTQNVPQKTASGNGMF</sequence>
<dbReference type="EMBL" id="CP002824">
    <property type="protein sequence ID" value="AEG98719.1"/>
    <property type="molecule type" value="Genomic_DNA"/>
</dbReference>
<name>A0A0H3G0S0_KLEAK</name>
<dbReference type="InterPro" id="IPR037401">
    <property type="entry name" value="SnoaL-like"/>
</dbReference>
<gene>
    <name evidence="3" type="ordered locus">EAE_19060</name>
</gene>
<dbReference type="eggNOG" id="COG4922">
    <property type="taxonomic scope" value="Bacteria"/>
</dbReference>
<dbReference type="OrthoDB" id="9812089at2"/>
<dbReference type="SUPFAM" id="SSF54427">
    <property type="entry name" value="NTF2-like"/>
    <property type="match status" value="1"/>
</dbReference>
<dbReference type="PANTHER" id="PTHR38436">
    <property type="entry name" value="POLYKETIDE CYCLASE SNOAL-LIKE DOMAIN"/>
    <property type="match status" value="1"/>
</dbReference>
<dbReference type="RefSeq" id="WP_015705397.1">
    <property type="nucleotide sequence ID" value="NC_015663.1"/>
</dbReference>
<dbReference type="GO" id="GO:0030638">
    <property type="term" value="P:polyketide metabolic process"/>
    <property type="evidence" value="ECO:0007669"/>
    <property type="project" value="InterPro"/>
</dbReference>
<dbReference type="Pfam" id="PF12680">
    <property type="entry name" value="SnoaL_2"/>
    <property type="match status" value="1"/>
</dbReference>
<keyword evidence="4" id="KW-1185">Reference proteome</keyword>
<reference evidence="3 4" key="1">
    <citation type="journal article" date="2012" name="J. Bacteriol.">
        <title>Complete genome sequence of Enterobacter aerogenes KCTC 2190.</title>
        <authorList>
            <person name="Shin S.H."/>
            <person name="Kim S."/>
            <person name="Kim J.Y."/>
            <person name="Lee S."/>
            <person name="Um Y."/>
            <person name="Oh M.K."/>
            <person name="Kim Y.R."/>
            <person name="Lee J."/>
            <person name="Yang K.S."/>
        </authorList>
    </citation>
    <scope>NUCLEOTIDE SEQUENCE [LARGE SCALE GENOMIC DNA]</scope>
    <source>
        <strain evidence="3 4">KCTC 2190</strain>
    </source>
</reference>
<feature type="chain" id="PRO_5002609642" description="SnoaL-like domain-containing protein" evidence="1">
    <location>
        <begin position="22"/>
        <end position="150"/>
    </location>
</feature>
<dbReference type="HOGENOM" id="CLU_100997_2_1_6"/>
<proteinExistence type="predicted"/>
<dbReference type="Proteomes" id="UP000008881">
    <property type="component" value="Chromosome"/>
</dbReference>
<dbReference type="PATRIC" id="fig|1028307.3.peg.3809"/>
<dbReference type="KEGG" id="eae:EAE_19060"/>
<dbReference type="InterPro" id="IPR032710">
    <property type="entry name" value="NTF2-like_dom_sf"/>
</dbReference>
<accession>A0A0H3G0S0</accession>
<dbReference type="GeneID" id="93311996"/>
<dbReference type="PANTHER" id="PTHR38436:SF1">
    <property type="entry name" value="ESTER CYCLASE"/>
    <property type="match status" value="1"/>
</dbReference>
<evidence type="ECO:0000256" key="1">
    <source>
        <dbReference type="SAM" id="SignalP"/>
    </source>
</evidence>
<dbReference type="Gene3D" id="3.10.450.50">
    <property type="match status" value="1"/>
</dbReference>
<organism evidence="3 4">
    <name type="scientific">Klebsiella aerogenes (strain ATCC 13048 / DSM 30053 / CCUG 1429 / JCM 1235 / KCTC 2190 / NBRC 13534 / NCIMB 10102 / NCTC 10006 / CDC 819-56)</name>
    <name type="common">Enterobacter aerogenes</name>
    <dbReference type="NCBI Taxonomy" id="1028307"/>
    <lineage>
        <taxon>Bacteria</taxon>
        <taxon>Pseudomonadati</taxon>
        <taxon>Pseudomonadota</taxon>
        <taxon>Gammaproteobacteria</taxon>
        <taxon>Enterobacterales</taxon>
        <taxon>Enterobacteriaceae</taxon>
        <taxon>Klebsiella/Raoultella group</taxon>
        <taxon>Klebsiella</taxon>
    </lineage>
</organism>
<evidence type="ECO:0000313" key="3">
    <source>
        <dbReference type="EMBL" id="AEG98719.1"/>
    </source>
</evidence>
<protein>
    <recommendedName>
        <fullName evidence="2">SnoaL-like domain-containing protein</fullName>
    </recommendedName>
</protein>
<dbReference type="AlphaFoldDB" id="A0A0H3G0S0"/>
<feature type="signal peptide" evidence="1">
    <location>
        <begin position="1"/>
        <end position="21"/>
    </location>
</feature>
<evidence type="ECO:0000313" key="4">
    <source>
        <dbReference type="Proteomes" id="UP000008881"/>
    </source>
</evidence>
<keyword evidence="1" id="KW-0732">Signal</keyword>